<evidence type="ECO:0000313" key="2">
    <source>
        <dbReference type="Proteomes" id="UP001227192"/>
    </source>
</evidence>
<proteinExistence type="predicted"/>
<dbReference type="EMBL" id="LACB01000086">
    <property type="protein sequence ID" value="KAJ9489371.1"/>
    <property type="molecule type" value="Genomic_DNA"/>
</dbReference>
<name>A0AAI9X9T9_PENTH</name>
<evidence type="ECO:0000313" key="1">
    <source>
        <dbReference type="EMBL" id="KAJ9489371.1"/>
    </source>
</evidence>
<keyword evidence="2" id="KW-1185">Reference proteome</keyword>
<dbReference type="Proteomes" id="UP001227192">
    <property type="component" value="Unassembled WGS sequence"/>
</dbReference>
<accession>A0AAI9X9T9</accession>
<organism evidence="1 2">
    <name type="scientific">Penicillium thymicola</name>
    <dbReference type="NCBI Taxonomy" id="293382"/>
    <lineage>
        <taxon>Eukaryota</taxon>
        <taxon>Fungi</taxon>
        <taxon>Dikarya</taxon>
        <taxon>Ascomycota</taxon>
        <taxon>Pezizomycotina</taxon>
        <taxon>Eurotiomycetes</taxon>
        <taxon>Eurotiomycetidae</taxon>
        <taxon>Eurotiales</taxon>
        <taxon>Aspergillaceae</taxon>
        <taxon>Penicillium</taxon>
    </lineage>
</organism>
<comment type="caution">
    <text evidence="1">The sequence shown here is derived from an EMBL/GenBank/DDBJ whole genome shotgun (WGS) entry which is preliminary data.</text>
</comment>
<reference evidence="1" key="1">
    <citation type="submission" date="2015-06" db="EMBL/GenBank/DDBJ databases">
        <authorList>
            <person name="Nguyen H."/>
        </authorList>
    </citation>
    <scope>NUCLEOTIDE SEQUENCE</scope>
    <source>
        <strain evidence="1">DAOM 180753</strain>
    </source>
</reference>
<protein>
    <submittedName>
        <fullName evidence="1">Uncharacterized protein</fullName>
    </submittedName>
</protein>
<dbReference type="AlphaFoldDB" id="A0AAI9X9T9"/>
<sequence>MQNYWQLINVVQLNKKWFTGRESFWSTPTFLRSGLPLFQQLAVSTTKYSCIALSLLLASYQIHAKRTSSRSVLSPSTLAFFQRYRHPWCHHRINLLEGHVTSQLFAPSTLFSMVDSSLPLLAQI</sequence>
<gene>
    <name evidence="1" type="ORF">VN97_g3903</name>
</gene>
<reference evidence="1" key="2">
    <citation type="journal article" date="2016" name="Fungal Biol.">
        <title>Ochratoxin A production by Penicillium thymicola.</title>
        <authorList>
            <person name="Nguyen H.D.T."/>
            <person name="McMullin D.R."/>
            <person name="Ponomareva E."/>
            <person name="Riley R."/>
            <person name="Pomraning K.R."/>
            <person name="Baker S.E."/>
            <person name="Seifert K.A."/>
        </authorList>
    </citation>
    <scope>NUCLEOTIDE SEQUENCE</scope>
    <source>
        <strain evidence="1">DAOM 180753</strain>
    </source>
</reference>